<feature type="domain" description="DUF1540" evidence="1">
    <location>
        <begin position="8"/>
        <end position="50"/>
    </location>
</feature>
<accession>A0ABY8EHT0</accession>
<evidence type="ECO:0000259" key="1">
    <source>
        <dbReference type="Pfam" id="PF07561"/>
    </source>
</evidence>
<dbReference type="RefSeq" id="WP_277733476.1">
    <property type="nucleotide sequence ID" value="NZ_CP120733.1"/>
</dbReference>
<keyword evidence="3" id="KW-1185">Reference proteome</keyword>
<evidence type="ECO:0000313" key="3">
    <source>
        <dbReference type="Proteomes" id="UP001222800"/>
    </source>
</evidence>
<protein>
    <submittedName>
        <fullName evidence="2">DUF1540 domain-containing protein</fullName>
    </submittedName>
</protein>
<dbReference type="Proteomes" id="UP001222800">
    <property type="component" value="Chromosome"/>
</dbReference>
<reference evidence="2 3" key="1">
    <citation type="submission" date="2023-03" db="EMBL/GenBank/DDBJ databases">
        <title>Complete genome sequence of Tepidibacter sp. SWIR-1, isolated from a deep-sea hydrothermal vent.</title>
        <authorList>
            <person name="Li X."/>
        </authorList>
    </citation>
    <scope>NUCLEOTIDE SEQUENCE [LARGE SCALE GENOMIC DNA]</scope>
    <source>
        <strain evidence="2 3">SWIR-1</strain>
    </source>
</reference>
<proteinExistence type="predicted"/>
<dbReference type="InterPro" id="IPR011437">
    <property type="entry name" value="DUF1540"/>
</dbReference>
<organism evidence="2 3">
    <name type="scientific">Tepidibacter hydrothermalis</name>
    <dbReference type="NCBI Taxonomy" id="3036126"/>
    <lineage>
        <taxon>Bacteria</taxon>
        <taxon>Bacillati</taxon>
        <taxon>Bacillota</taxon>
        <taxon>Clostridia</taxon>
        <taxon>Peptostreptococcales</taxon>
        <taxon>Peptostreptococcaceae</taxon>
        <taxon>Tepidibacter</taxon>
    </lineage>
</organism>
<gene>
    <name evidence="2" type="ORF">P4S50_04945</name>
</gene>
<dbReference type="Pfam" id="PF07561">
    <property type="entry name" value="DUF1540"/>
    <property type="match status" value="1"/>
</dbReference>
<evidence type="ECO:0000313" key="2">
    <source>
        <dbReference type="EMBL" id="WFD11425.1"/>
    </source>
</evidence>
<name>A0ABY8EHT0_9FIRM</name>
<dbReference type="EMBL" id="CP120733">
    <property type="protein sequence ID" value="WFD11425.1"/>
    <property type="molecule type" value="Genomic_DNA"/>
</dbReference>
<sequence length="54" mass="6047">MNQGNHNIGCTVTECRHHAKTMNNCTLTHIEVVKHKSEATCPECTDCGSFEKEK</sequence>